<accession>A0AAW0L9G5</accession>
<dbReference type="Pfam" id="PF14111">
    <property type="entry name" value="DUF4283"/>
    <property type="match status" value="1"/>
</dbReference>
<evidence type="ECO:0000313" key="3">
    <source>
        <dbReference type="Proteomes" id="UP000237347"/>
    </source>
</evidence>
<comment type="caution">
    <text evidence="2">The sequence shown here is derived from an EMBL/GenBank/DDBJ whole genome shotgun (WGS) entry which is preliminary data.</text>
</comment>
<dbReference type="PANTHER" id="PTHR31286:SF167">
    <property type="entry name" value="OS09G0268800 PROTEIN"/>
    <property type="match status" value="1"/>
</dbReference>
<dbReference type="PANTHER" id="PTHR31286">
    <property type="entry name" value="GLYCINE-RICH CELL WALL STRUCTURAL PROTEIN 1.8-LIKE"/>
    <property type="match status" value="1"/>
</dbReference>
<dbReference type="InterPro" id="IPR025558">
    <property type="entry name" value="DUF4283"/>
</dbReference>
<feature type="domain" description="DUF4283" evidence="1">
    <location>
        <begin position="3"/>
        <end position="76"/>
    </location>
</feature>
<sequence>MVESHNHILVVKLFTKRRVNLEVLTNTLRSMWRSIRFFEVRDLGSNTVLIIFEDETDPQKLMVQGPWTFDKYLLAIGKTLGIVEHVDASTIGECCGRYLRVRIQLDITQPLCRERMCGLLNHDEKDYTLSSDSGKTLCTEEQQYGTWLCTPINTLRQPKMATDKPTPQSKHPSGPP</sequence>
<dbReference type="AlphaFoldDB" id="A0AAW0L9G5"/>
<organism evidence="2 3">
    <name type="scientific">Quercus suber</name>
    <name type="common">Cork oak</name>
    <dbReference type="NCBI Taxonomy" id="58331"/>
    <lineage>
        <taxon>Eukaryota</taxon>
        <taxon>Viridiplantae</taxon>
        <taxon>Streptophyta</taxon>
        <taxon>Embryophyta</taxon>
        <taxon>Tracheophyta</taxon>
        <taxon>Spermatophyta</taxon>
        <taxon>Magnoliopsida</taxon>
        <taxon>eudicotyledons</taxon>
        <taxon>Gunneridae</taxon>
        <taxon>Pentapetalae</taxon>
        <taxon>rosids</taxon>
        <taxon>fabids</taxon>
        <taxon>Fagales</taxon>
        <taxon>Fagaceae</taxon>
        <taxon>Quercus</taxon>
    </lineage>
</organism>
<dbReference type="Proteomes" id="UP000237347">
    <property type="component" value="Unassembled WGS sequence"/>
</dbReference>
<protein>
    <recommendedName>
        <fullName evidence="1">DUF4283 domain-containing protein</fullName>
    </recommendedName>
</protein>
<dbReference type="EMBL" id="PKMF04000130">
    <property type="protein sequence ID" value="KAK7848184.1"/>
    <property type="molecule type" value="Genomic_DNA"/>
</dbReference>
<reference evidence="2 3" key="1">
    <citation type="journal article" date="2018" name="Sci. Data">
        <title>The draft genome sequence of cork oak.</title>
        <authorList>
            <person name="Ramos A.M."/>
            <person name="Usie A."/>
            <person name="Barbosa P."/>
            <person name="Barros P.M."/>
            <person name="Capote T."/>
            <person name="Chaves I."/>
            <person name="Simoes F."/>
            <person name="Abreu I."/>
            <person name="Carrasquinho I."/>
            <person name="Faro C."/>
            <person name="Guimaraes J.B."/>
            <person name="Mendonca D."/>
            <person name="Nobrega F."/>
            <person name="Rodrigues L."/>
            <person name="Saibo N.J.M."/>
            <person name="Varela M.C."/>
            <person name="Egas C."/>
            <person name="Matos J."/>
            <person name="Miguel C.M."/>
            <person name="Oliveira M.M."/>
            <person name="Ricardo C.P."/>
            <person name="Goncalves S."/>
        </authorList>
    </citation>
    <scope>NUCLEOTIDE SEQUENCE [LARGE SCALE GENOMIC DNA]</scope>
    <source>
        <strain evidence="3">cv. HL8</strain>
    </source>
</reference>
<gene>
    <name evidence="2" type="ORF">CFP56_005411</name>
</gene>
<name>A0AAW0L9G5_QUESU</name>
<evidence type="ECO:0000313" key="2">
    <source>
        <dbReference type="EMBL" id="KAK7848184.1"/>
    </source>
</evidence>
<keyword evidence="3" id="KW-1185">Reference proteome</keyword>
<dbReference type="InterPro" id="IPR040256">
    <property type="entry name" value="At4g02000-like"/>
</dbReference>
<proteinExistence type="predicted"/>
<evidence type="ECO:0000259" key="1">
    <source>
        <dbReference type="Pfam" id="PF14111"/>
    </source>
</evidence>